<sequence length="225" mass="26124">MKTNLLLFCAIFFLIHIAIYAQRAEVSVGVPVFNNVYVHFEKPISKWKNVSFTSSAAYKFHADNDIRFGELFFSSVIKSNSIRRTKFDVGLRAYLVKFDRQKWLNMYVGASFLVGKMSREFNDYRLNIPKDSLTQKAIYFGPEFTSGVKIVILKKITITPALGLAYLFKSVNSENISKKEELWYARDWFDGEILNRNNTESRRTNVINLGFGWTPNIYLNIGYKF</sequence>
<reference evidence="1 2" key="1">
    <citation type="submission" date="2018-07" db="EMBL/GenBank/DDBJ databases">
        <title>Genome sequencing of Runella.</title>
        <authorList>
            <person name="Baek M.-G."/>
            <person name="Yi H."/>
        </authorList>
    </citation>
    <scope>NUCLEOTIDE SEQUENCE [LARGE SCALE GENOMIC DNA]</scope>
    <source>
        <strain evidence="1 2">HYN0085</strain>
    </source>
</reference>
<organism evidence="1 2">
    <name type="scientific">Runella rosea</name>
    <dbReference type="NCBI Taxonomy" id="2259595"/>
    <lineage>
        <taxon>Bacteria</taxon>
        <taxon>Pseudomonadati</taxon>
        <taxon>Bacteroidota</taxon>
        <taxon>Cytophagia</taxon>
        <taxon>Cytophagales</taxon>
        <taxon>Spirosomataceae</taxon>
        <taxon>Runella</taxon>
    </lineage>
</organism>
<dbReference type="OrthoDB" id="9819835at2"/>
<protein>
    <recommendedName>
        <fullName evidence="3">DUF3575 domain-containing protein</fullName>
    </recommendedName>
</protein>
<evidence type="ECO:0000313" key="2">
    <source>
        <dbReference type="Proteomes" id="UP000251993"/>
    </source>
</evidence>
<dbReference type="KEGG" id="run:DR864_21755"/>
<dbReference type="EMBL" id="CP030850">
    <property type="protein sequence ID" value="AXE20188.1"/>
    <property type="molecule type" value="Genomic_DNA"/>
</dbReference>
<dbReference type="AlphaFoldDB" id="A0A344TNG7"/>
<evidence type="ECO:0008006" key="3">
    <source>
        <dbReference type="Google" id="ProtNLM"/>
    </source>
</evidence>
<name>A0A344TNG7_9BACT</name>
<accession>A0A344TNG7</accession>
<gene>
    <name evidence="1" type="ORF">DR864_21755</name>
</gene>
<keyword evidence="2" id="KW-1185">Reference proteome</keyword>
<dbReference type="Proteomes" id="UP000251993">
    <property type="component" value="Chromosome"/>
</dbReference>
<dbReference type="RefSeq" id="WP_114068953.1">
    <property type="nucleotide sequence ID" value="NZ_CP030850.1"/>
</dbReference>
<evidence type="ECO:0000313" key="1">
    <source>
        <dbReference type="EMBL" id="AXE20188.1"/>
    </source>
</evidence>
<proteinExistence type="predicted"/>